<accession>A0A1Y3ELG4</accession>
<organism evidence="1 2">
    <name type="scientific">Trichinella nativa</name>
    <dbReference type="NCBI Taxonomy" id="6335"/>
    <lineage>
        <taxon>Eukaryota</taxon>
        <taxon>Metazoa</taxon>
        <taxon>Ecdysozoa</taxon>
        <taxon>Nematoda</taxon>
        <taxon>Enoplea</taxon>
        <taxon>Dorylaimia</taxon>
        <taxon>Trichinellida</taxon>
        <taxon>Trichinellidae</taxon>
        <taxon>Trichinella</taxon>
    </lineage>
</organism>
<proteinExistence type="predicted"/>
<comment type="caution">
    <text evidence="1">The sequence shown here is derived from an EMBL/GenBank/DDBJ whole genome shotgun (WGS) entry which is preliminary data.</text>
</comment>
<reference evidence="1 2" key="1">
    <citation type="submission" date="2015-04" db="EMBL/GenBank/DDBJ databases">
        <title>Draft genome of the roundworm Trichinella nativa.</title>
        <authorList>
            <person name="Mitreva M."/>
        </authorList>
    </citation>
    <scope>NUCLEOTIDE SEQUENCE [LARGE SCALE GENOMIC DNA]</scope>
    <source>
        <strain evidence="1 2">ISS45</strain>
    </source>
</reference>
<sequence length="65" mass="7569">YRLLNTGLVIQMLDVLKLPDLPELMAVRAESCSYGNLDRSSRSAWIDFFSWVFAYVNSQLRKRIT</sequence>
<evidence type="ECO:0000313" key="2">
    <source>
        <dbReference type="Proteomes" id="UP000243006"/>
    </source>
</evidence>
<dbReference type="Proteomes" id="UP000243006">
    <property type="component" value="Unassembled WGS sequence"/>
</dbReference>
<evidence type="ECO:0000313" key="1">
    <source>
        <dbReference type="EMBL" id="OUC45964.1"/>
    </source>
</evidence>
<dbReference type="AlphaFoldDB" id="A0A1Y3ELG4"/>
<feature type="non-terminal residue" evidence="1">
    <location>
        <position position="65"/>
    </location>
</feature>
<dbReference type="EMBL" id="LVZM01008016">
    <property type="protein sequence ID" value="OUC45964.1"/>
    <property type="molecule type" value="Genomic_DNA"/>
</dbReference>
<gene>
    <name evidence="1" type="ORF">D917_08102</name>
</gene>
<name>A0A1Y3ELG4_9BILA</name>
<feature type="non-terminal residue" evidence="1">
    <location>
        <position position="1"/>
    </location>
</feature>
<protein>
    <submittedName>
        <fullName evidence="1">Uncharacterized protein</fullName>
    </submittedName>
</protein>